<dbReference type="Proteomes" id="UP000660380">
    <property type="component" value="Unassembled WGS sequence"/>
</dbReference>
<organism evidence="1 2">
    <name type="scientific">Scytonema hofmannii FACHB-248</name>
    <dbReference type="NCBI Taxonomy" id="1842502"/>
    <lineage>
        <taxon>Bacteria</taxon>
        <taxon>Bacillati</taxon>
        <taxon>Cyanobacteriota</taxon>
        <taxon>Cyanophyceae</taxon>
        <taxon>Nostocales</taxon>
        <taxon>Scytonemataceae</taxon>
        <taxon>Scytonema</taxon>
    </lineage>
</organism>
<proteinExistence type="predicted"/>
<protein>
    <submittedName>
        <fullName evidence="1">DUF2384 domain-containing protein</fullName>
    </submittedName>
</protein>
<reference evidence="1 2" key="1">
    <citation type="journal article" date="2020" name="ISME J.">
        <title>Comparative genomics reveals insights into cyanobacterial evolution and habitat adaptation.</title>
        <authorList>
            <person name="Chen M.Y."/>
            <person name="Teng W.K."/>
            <person name="Zhao L."/>
            <person name="Hu C.X."/>
            <person name="Zhou Y.K."/>
            <person name="Han B.P."/>
            <person name="Song L.R."/>
            <person name="Shu W.S."/>
        </authorList>
    </citation>
    <scope>NUCLEOTIDE SEQUENCE [LARGE SCALE GENOMIC DNA]</scope>
    <source>
        <strain evidence="1 2">FACHB-248</strain>
    </source>
</reference>
<dbReference type="EMBL" id="JACJTA010000147">
    <property type="protein sequence ID" value="MBD2609343.1"/>
    <property type="molecule type" value="Genomic_DNA"/>
</dbReference>
<dbReference type="RefSeq" id="WP_029638060.1">
    <property type="nucleotide sequence ID" value="NZ_JACJTA010000147.1"/>
</dbReference>
<gene>
    <name evidence="1" type="ORF">H6G81_33830</name>
</gene>
<sequence length="215" mass="23924">MNAITLTLDAPSTKTVTTKIHTSSAKPVTQQRLQLIIEAVQALNSLRSEEIKDFVEGLKMNKPKISKANSDLAAKLGVDPINDEEQRELENAALKNFFEWRQELLATSYTASEVGKLLGTKSRQTPHDRRKNKSLIAIQDNSVWKFPKWQFDPTGPDGVIPGLPEVLKALDVPDFSKISWLTRPNPELNGCTPIQVLKKGQKDRVINEAQAVGVM</sequence>
<comment type="caution">
    <text evidence="1">The sequence shown here is derived from an EMBL/GenBank/DDBJ whole genome shotgun (WGS) entry which is preliminary data.</text>
</comment>
<keyword evidence="2" id="KW-1185">Reference proteome</keyword>
<accession>A0ABR8H2T7</accession>
<evidence type="ECO:0000313" key="1">
    <source>
        <dbReference type="EMBL" id="MBD2609343.1"/>
    </source>
</evidence>
<name>A0ABR8H2T7_9CYAN</name>
<evidence type="ECO:0000313" key="2">
    <source>
        <dbReference type="Proteomes" id="UP000660380"/>
    </source>
</evidence>